<proteinExistence type="predicted"/>
<reference evidence="2 3" key="1">
    <citation type="journal article" date="2011" name="Cell">
        <title>The monarch butterfly genome yields insights into long-distance migration.</title>
        <authorList>
            <person name="Zhan S."/>
            <person name="Merlin C."/>
            <person name="Boore J.L."/>
            <person name="Reppert S.M."/>
        </authorList>
    </citation>
    <scope>NUCLEOTIDE SEQUENCE [LARGE SCALE GENOMIC DNA]</scope>
    <source>
        <strain evidence="2">F-2</strain>
    </source>
</reference>
<dbReference type="EMBL" id="AGBW02007821">
    <property type="protein sequence ID" value="OWR54506.1"/>
    <property type="molecule type" value="Genomic_DNA"/>
</dbReference>
<dbReference type="InParanoid" id="A0A212FL98"/>
<evidence type="ECO:0000313" key="3">
    <source>
        <dbReference type="Proteomes" id="UP000007151"/>
    </source>
</evidence>
<evidence type="ECO:0000313" key="2">
    <source>
        <dbReference type="EMBL" id="OWR54506.1"/>
    </source>
</evidence>
<feature type="compositionally biased region" description="Basic and acidic residues" evidence="1">
    <location>
        <begin position="77"/>
        <end position="87"/>
    </location>
</feature>
<sequence length="98" mass="10313">MCKIEHVVSQSAGRPLLRFKAAQVNATTKVTASGFVKQSFAGLNARWNRSNGPIEDVPGNVPQMGGGVSLLFPSNNGKEKENSRSKEATSPAARSANG</sequence>
<accession>A0A212FL98</accession>
<comment type="caution">
    <text evidence="2">The sequence shown here is derived from an EMBL/GenBank/DDBJ whole genome shotgun (WGS) entry which is preliminary data.</text>
</comment>
<dbReference type="Proteomes" id="UP000007151">
    <property type="component" value="Unassembled WGS sequence"/>
</dbReference>
<organism evidence="2 3">
    <name type="scientific">Danaus plexippus plexippus</name>
    <dbReference type="NCBI Taxonomy" id="278856"/>
    <lineage>
        <taxon>Eukaryota</taxon>
        <taxon>Metazoa</taxon>
        <taxon>Ecdysozoa</taxon>
        <taxon>Arthropoda</taxon>
        <taxon>Hexapoda</taxon>
        <taxon>Insecta</taxon>
        <taxon>Pterygota</taxon>
        <taxon>Neoptera</taxon>
        <taxon>Endopterygota</taxon>
        <taxon>Lepidoptera</taxon>
        <taxon>Glossata</taxon>
        <taxon>Ditrysia</taxon>
        <taxon>Papilionoidea</taxon>
        <taxon>Nymphalidae</taxon>
        <taxon>Danainae</taxon>
        <taxon>Danaini</taxon>
        <taxon>Danaina</taxon>
        <taxon>Danaus</taxon>
        <taxon>Danaus</taxon>
    </lineage>
</organism>
<evidence type="ECO:0000256" key="1">
    <source>
        <dbReference type="SAM" id="MobiDB-lite"/>
    </source>
</evidence>
<protein>
    <submittedName>
        <fullName evidence="2">Uncharacterized protein</fullName>
    </submittedName>
</protein>
<feature type="region of interest" description="Disordered" evidence="1">
    <location>
        <begin position="72"/>
        <end position="98"/>
    </location>
</feature>
<name>A0A212FL98_DANPL</name>
<gene>
    <name evidence="2" type="ORF">KGM_211198</name>
</gene>
<dbReference type="KEGG" id="dpl:KGM_211198"/>
<dbReference type="AlphaFoldDB" id="A0A212FL98"/>
<keyword evidence="3" id="KW-1185">Reference proteome</keyword>